<sequence length="575" mass="62691">MNGLTVAKKIVLSFVILIVMFLCFGIYANYSGNALNKSTADLMDWTRALNMSSRLSDATNETRIFALLKAMAQDPQTREQLEQQHEASKKKVEDVFDEYRKTLAETTYYNEEERRSDQELFDNEYNAWLEYLKAGEEGDRLFAEGKYAEGLAFIDQKWSKSYQKLETLILSDEERAMKGADAVDKEADDVYARVVMTTVIVTILVLIIAVVCGYFLLHSIKGSVAMVLDALKKVAEGDLSLKLATDSGDEFAQMAEQCNKMLHNVRSMTKKIQDTANTVSDSSGALTSTSEQSAQATQNVAESITEVAGAAQAQLDSVAEAKHQVHAFTRGIADAAQTIEQVAADIEHTSQRAEEGNKLVLSTVDQMNAIADTVISSSNVVAKLGERSKEIGNIVEVISNISGQTNLLALNAAIEAARAGEHGRGFAVVAEEVRKLAEESQHASQKIEELIRAIQQETAQAVQAMETGREEAEKGRENVTATGKGFSEIRAMIQRVQENSAAIEKNMEDLSRRAEKIDDATGKIHDSASKVAAEAQNVSAATEEQAAGMEEIAASSRGLSDMAQDLNDAAAKFKT</sequence>
<dbReference type="PANTHER" id="PTHR32089:SF112">
    <property type="entry name" value="LYSOZYME-LIKE PROTEIN-RELATED"/>
    <property type="match status" value="1"/>
</dbReference>
<dbReference type="SUPFAM" id="SSF58104">
    <property type="entry name" value="Methyl-accepting chemotaxis protein (MCP) signaling domain"/>
    <property type="match status" value="1"/>
</dbReference>
<evidence type="ECO:0000313" key="9">
    <source>
        <dbReference type="Proteomes" id="UP001559623"/>
    </source>
</evidence>
<protein>
    <submittedName>
        <fullName evidence="8">HAMP domain-containing methyl-accepting chemotaxis protein</fullName>
    </submittedName>
</protein>
<comment type="caution">
    <text evidence="8">The sequence shown here is derived from an EMBL/GenBank/DDBJ whole genome shotgun (WGS) entry which is preliminary data.</text>
</comment>
<dbReference type="RefSeq" id="WP_368848018.1">
    <property type="nucleotide sequence ID" value="NZ_CP194411.1"/>
</dbReference>
<keyword evidence="5" id="KW-0812">Transmembrane</keyword>
<dbReference type="CDD" id="cd11386">
    <property type="entry name" value="MCP_signal"/>
    <property type="match status" value="1"/>
</dbReference>
<keyword evidence="5" id="KW-0472">Membrane</keyword>
<evidence type="ECO:0000259" key="7">
    <source>
        <dbReference type="PROSITE" id="PS50885"/>
    </source>
</evidence>
<dbReference type="PROSITE" id="PS50885">
    <property type="entry name" value="HAMP"/>
    <property type="match status" value="1"/>
</dbReference>
<evidence type="ECO:0000259" key="6">
    <source>
        <dbReference type="PROSITE" id="PS50111"/>
    </source>
</evidence>
<feature type="coiled-coil region" evidence="4">
    <location>
        <begin position="433"/>
        <end position="467"/>
    </location>
</feature>
<name>A0ABV3X7X7_9FIRM</name>
<feature type="transmembrane region" description="Helical" evidence="5">
    <location>
        <begin position="6"/>
        <end position="28"/>
    </location>
</feature>
<organism evidence="8 9">
    <name type="scientific">Selenomonas sputigena</name>
    <dbReference type="NCBI Taxonomy" id="69823"/>
    <lineage>
        <taxon>Bacteria</taxon>
        <taxon>Bacillati</taxon>
        <taxon>Bacillota</taxon>
        <taxon>Negativicutes</taxon>
        <taxon>Selenomonadales</taxon>
        <taxon>Selenomonadaceae</taxon>
        <taxon>Selenomonas</taxon>
    </lineage>
</organism>
<dbReference type="Proteomes" id="UP001559623">
    <property type="component" value="Unassembled WGS sequence"/>
</dbReference>
<dbReference type="InterPro" id="IPR003660">
    <property type="entry name" value="HAMP_dom"/>
</dbReference>
<evidence type="ECO:0000256" key="5">
    <source>
        <dbReference type="SAM" id="Phobius"/>
    </source>
</evidence>
<dbReference type="SMART" id="SM00283">
    <property type="entry name" value="MA"/>
    <property type="match status" value="1"/>
</dbReference>
<comment type="similarity">
    <text evidence="2">Belongs to the methyl-accepting chemotaxis (MCP) protein family.</text>
</comment>
<dbReference type="PANTHER" id="PTHR32089">
    <property type="entry name" value="METHYL-ACCEPTING CHEMOTAXIS PROTEIN MCPB"/>
    <property type="match status" value="1"/>
</dbReference>
<keyword evidence="9" id="KW-1185">Reference proteome</keyword>
<proteinExistence type="inferred from homology"/>
<dbReference type="PROSITE" id="PS50111">
    <property type="entry name" value="CHEMOTAXIS_TRANSDUC_2"/>
    <property type="match status" value="1"/>
</dbReference>
<dbReference type="Pfam" id="PF12729">
    <property type="entry name" value="4HB_MCP_1"/>
    <property type="match status" value="1"/>
</dbReference>
<evidence type="ECO:0000256" key="4">
    <source>
        <dbReference type="SAM" id="Coils"/>
    </source>
</evidence>
<keyword evidence="5" id="KW-1133">Transmembrane helix</keyword>
<dbReference type="InterPro" id="IPR004089">
    <property type="entry name" value="MCPsignal_dom"/>
</dbReference>
<dbReference type="InterPro" id="IPR024478">
    <property type="entry name" value="HlyB_4HB_MCP"/>
</dbReference>
<evidence type="ECO:0000256" key="2">
    <source>
        <dbReference type="ARBA" id="ARBA00029447"/>
    </source>
</evidence>
<feature type="domain" description="Methyl-accepting transducer" evidence="6">
    <location>
        <begin position="289"/>
        <end position="560"/>
    </location>
</feature>
<dbReference type="Pfam" id="PF00672">
    <property type="entry name" value="HAMP"/>
    <property type="match status" value="1"/>
</dbReference>
<accession>A0ABV3X7X7</accession>
<dbReference type="Pfam" id="PF00015">
    <property type="entry name" value="MCPsignal"/>
    <property type="match status" value="1"/>
</dbReference>
<dbReference type="Gene3D" id="6.10.340.10">
    <property type="match status" value="1"/>
</dbReference>
<evidence type="ECO:0000256" key="1">
    <source>
        <dbReference type="ARBA" id="ARBA00023224"/>
    </source>
</evidence>
<dbReference type="Gene3D" id="1.10.287.950">
    <property type="entry name" value="Methyl-accepting chemotaxis protein"/>
    <property type="match status" value="1"/>
</dbReference>
<dbReference type="SMART" id="SM00304">
    <property type="entry name" value="HAMP"/>
    <property type="match status" value="1"/>
</dbReference>
<dbReference type="EMBL" id="JARVLH010000010">
    <property type="protein sequence ID" value="MEX5286301.1"/>
    <property type="molecule type" value="Genomic_DNA"/>
</dbReference>
<evidence type="ECO:0000313" key="8">
    <source>
        <dbReference type="EMBL" id="MEX5286301.1"/>
    </source>
</evidence>
<keyword evidence="4" id="KW-0175">Coiled coil</keyword>
<feature type="transmembrane region" description="Helical" evidence="5">
    <location>
        <begin position="194"/>
        <end position="217"/>
    </location>
</feature>
<dbReference type="CDD" id="cd06225">
    <property type="entry name" value="HAMP"/>
    <property type="match status" value="1"/>
</dbReference>
<gene>
    <name evidence="8" type="ORF">QCO44_11835</name>
</gene>
<evidence type="ECO:0000256" key="3">
    <source>
        <dbReference type="PROSITE-ProRule" id="PRU00284"/>
    </source>
</evidence>
<feature type="domain" description="HAMP" evidence="7">
    <location>
        <begin position="218"/>
        <end position="270"/>
    </location>
</feature>
<reference evidence="8 9" key="1">
    <citation type="submission" date="2023-04" db="EMBL/GenBank/DDBJ databases">
        <title>Genome Sequence of Selenomonas sputigena ATCC 33150.</title>
        <authorList>
            <person name="Miller D.P."/>
            <person name="Anvari S."/>
            <person name="Polson S.W."/>
            <person name="Macdonald M."/>
            <person name="Mcdowell J.V."/>
        </authorList>
    </citation>
    <scope>NUCLEOTIDE SEQUENCE [LARGE SCALE GENOMIC DNA]</scope>
    <source>
        <strain evidence="8 9">ATCC 33150</strain>
    </source>
</reference>
<keyword evidence="1 3" id="KW-0807">Transducer</keyword>
<feature type="coiled-coil region" evidence="4">
    <location>
        <begin position="493"/>
        <end position="520"/>
    </location>
</feature>